<proteinExistence type="predicted"/>
<accession>A0A0F8XYL4</accession>
<evidence type="ECO:0000313" key="2">
    <source>
        <dbReference type="EMBL" id="KKK47069.1"/>
    </source>
</evidence>
<organism evidence="2">
    <name type="scientific">marine sediment metagenome</name>
    <dbReference type="NCBI Taxonomy" id="412755"/>
    <lineage>
        <taxon>unclassified sequences</taxon>
        <taxon>metagenomes</taxon>
        <taxon>ecological metagenomes</taxon>
    </lineage>
</organism>
<feature type="region of interest" description="Disordered" evidence="1">
    <location>
        <begin position="50"/>
        <end position="77"/>
    </location>
</feature>
<name>A0A0F8XYL4_9ZZZZ</name>
<gene>
    <name evidence="2" type="ORF">LCGC14_3158900</name>
</gene>
<comment type="caution">
    <text evidence="2">The sequence shown here is derived from an EMBL/GenBank/DDBJ whole genome shotgun (WGS) entry which is preliminary data.</text>
</comment>
<dbReference type="AlphaFoldDB" id="A0A0F8XYL4"/>
<evidence type="ECO:0000256" key="1">
    <source>
        <dbReference type="SAM" id="MobiDB-lite"/>
    </source>
</evidence>
<reference evidence="2" key="1">
    <citation type="journal article" date="2015" name="Nature">
        <title>Complex archaea that bridge the gap between prokaryotes and eukaryotes.</title>
        <authorList>
            <person name="Spang A."/>
            <person name="Saw J.H."/>
            <person name="Jorgensen S.L."/>
            <person name="Zaremba-Niedzwiedzka K."/>
            <person name="Martijn J."/>
            <person name="Lind A.E."/>
            <person name="van Eijk R."/>
            <person name="Schleper C."/>
            <person name="Guy L."/>
            <person name="Ettema T.J."/>
        </authorList>
    </citation>
    <scope>NUCLEOTIDE SEQUENCE</scope>
</reference>
<protein>
    <recommendedName>
        <fullName evidence="3">HNH endonuclease</fullName>
    </recommendedName>
</protein>
<evidence type="ECO:0008006" key="3">
    <source>
        <dbReference type="Google" id="ProtNLM"/>
    </source>
</evidence>
<feature type="compositionally biased region" description="Basic and acidic residues" evidence="1">
    <location>
        <begin position="57"/>
        <end position="77"/>
    </location>
</feature>
<sequence length="159" mass="19144">MPEPIITKRCSGCKQFHPICEFHKNRSNPDGLRRYCKSCIKKLHQKPKYKASRNRYKKSEKGKAAERRYHQSKKGMDSYRVRDKTYSAKFPERRKAKNAVHNAVRREKLQPANTLKCKYCHSIAMHYHHYNSYEPKYWFDIEPVCMKCHRILHKKFPSL</sequence>
<dbReference type="EMBL" id="LAZR01069764">
    <property type="protein sequence ID" value="KKK47069.1"/>
    <property type="molecule type" value="Genomic_DNA"/>
</dbReference>